<feature type="compositionally biased region" description="Basic and acidic residues" evidence="1">
    <location>
        <begin position="231"/>
        <end position="245"/>
    </location>
</feature>
<feature type="region of interest" description="Disordered" evidence="1">
    <location>
        <begin position="377"/>
        <end position="431"/>
    </location>
</feature>
<name>A0A5N6KXH7_9ROSI</name>
<reference evidence="2 3" key="1">
    <citation type="submission" date="2019-06" db="EMBL/GenBank/DDBJ databases">
        <title>A chromosomal-level reference genome of Carpinus fangiana (Coryloideae, Betulaceae).</title>
        <authorList>
            <person name="Yang X."/>
            <person name="Wang Z."/>
            <person name="Zhang L."/>
            <person name="Hao G."/>
            <person name="Liu J."/>
            <person name="Yang Y."/>
        </authorList>
    </citation>
    <scope>NUCLEOTIDE SEQUENCE [LARGE SCALE GENOMIC DNA]</scope>
    <source>
        <strain evidence="2">Cfa_2016G</strain>
        <tissue evidence="2">Leaf</tissue>
    </source>
</reference>
<organism evidence="2 3">
    <name type="scientific">Carpinus fangiana</name>
    <dbReference type="NCBI Taxonomy" id="176857"/>
    <lineage>
        <taxon>Eukaryota</taxon>
        <taxon>Viridiplantae</taxon>
        <taxon>Streptophyta</taxon>
        <taxon>Embryophyta</taxon>
        <taxon>Tracheophyta</taxon>
        <taxon>Spermatophyta</taxon>
        <taxon>Magnoliopsida</taxon>
        <taxon>eudicotyledons</taxon>
        <taxon>Gunneridae</taxon>
        <taxon>Pentapetalae</taxon>
        <taxon>rosids</taxon>
        <taxon>fabids</taxon>
        <taxon>Fagales</taxon>
        <taxon>Betulaceae</taxon>
        <taxon>Carpinus</taxon>
    </lineage>
</organism>
<keyword evidence="3" id="KW-1185">Reference proteome</keyword>
<proteinExistence type="predicted"/>
<feature type="compositionally biased region" description="Polar residues" evidence="1">
    <location>
        <begin position="384"/>
        <end position="399"/>
    </location>
</feature>
<dbReference type="Proteomes" id="UP000327013">
    <property type="component" value="Unassembled WGS sequence"/>
</dbReference>
<evidence type="ECO:0000256" key="1">
    <source>
        <dbReference type="SAM" id="MobiDB-lite"/>
    </source>
</evidence>
<feature type="region of interest" description="Disordered" evidence="1">
    <location>
        <begin position="1"/>
        <end position="100"/>
    </location>
</feature>
<feature type="region of interest" description="Disordered" evidence="1">
    <location>
        <begin position="230"/>
        <end position="249"/>
    </location>
</feature>
<protein>
    <submittedName>
        <fullName evidence="2">Uncharacterized protein</fullName>
    </submittedName>
</protein>
<comment type="caution">
    <text evidence="2">The sequence shown here is derived from an EMBL/GenBank/DDBJ whole genome shotgun (WGS) entry which is preliminary data.</text>
</comment>
<evidence type="ECO:0000313" key="3">
    <source>
        <dbReference type="Proteomes" id="UP000327013"/>
    </source>
</evidence>
<gene>
    <name evidence="2" type="ORF">FH972_023447</name>
</gene>
<dbReference type="AlphaFoldDB" id="A0A5N6KXH7"/>
<sequence>MTLKCGRMSGRRMAEGRTGRPRGGVGSEQRLCMARFLSTPMSSSPGRDMAPASSEGDDRGRLPDRTSGGGGAATVPARDSVCPQAMGRRMGDVGSKSGETTEGEVMEPALLSHCCRASASRSARLESPRAVACRSSAAATGRGAGGTGKMLVAAWIRLGIRSYAFMCVGKLLSWESLQTERRSGMSVEQRGTRKKEEEEWPPREGWCWASASETSRKRVCREQARWISAPRRRERERERRSRANPKDSAGMVRLRVKRTARSLAARGGVYGACIMDDGERQICGGLELEAPRQAERQARARETPPLQPTFALAQALVLASRPLIKVLSRAQTTPSPPPLPRCYAALQEETSQGWCGRDSAVRLHLLPLLPPSLSLHDSFPSPAAQHSTAQDPEASSCQGTAPPLTAAHGPNLGPASQRQAPTSPPTLIPDRQNFNASVAIASNLVSSPADFSSILAPPRPPVHS</sequence>
<evidence type="ECO:0000313" key="2">
    <source>
        <dbReference type="EMBL" id="KAB8349420.1"/>
    </source>
</evidence>
<accession>A0A5N6KXH7</accession>
<dbReference type="EMBL" id="VIBQ01000014">
    <property type="protein sequence ID" value="KAB8349420.1"/>
    <property type="molecule type" value="Genomic_DNA"/>
</dbReference>